<accession>A0A7L5JLM2</accession>
<dbReference type="AlphaFoldDB" id="A0A7L5JLM2"/>
<sequence length="56" mass="6487">MKPKSKAKQTKRNLVSPMSCYDKFIFTFIITNFSVMRSDNLVGIGDKRKRMVICNV</sequence>
<dbReference type="EMBL" id="CP054051">
    <property type="protein sequence ID" value="QKJ26115.1"/>
    <property type="molecule type" value="Genomic_DNA"/>
</dbReference>
<name>A0A7L5JLM2_9BACT</name>
<evidence type="ECO:0000313" key="2">
    <source>
        <dbReference type="Proteomes" id="UP000509513"/>
    </source>
</evidence>
<dbReference type="KEGG" id="acib:ACBT_0128"/>
<gene>
    <name evidence="1" type="ORF">ACBT_0128</name>
</gene>
<protein>
    <submittedName>
        <fullName evidence="1">Uncharacterized protein</fullName>
    </submittedName>
</protein>
<proteinExistence type="predicted"/>
<dbReference type="Proteomes" id="UP000509513">
    <property type="component" value="Chromosome"/>
</dbReference>
<organism evidence="1 2">
    <name type="scientific">Aliarcobacter cibarius</name>
    <dbReference type="NCBI Taxonomy" id="255507"/>
    <lineage>
        <taxon>Bacteria</taxon>
        <taxon>Pseudomonadati</taxon>
        <taxon>Campylobacterota</taxon>
        <taxon>Epsilonproteobacteria</taxon>
        <taxon>Campylobacterales</taxon>
        <taxon>Arcobacteraceae</taxon>
        <taxon>Aliarcobacter</taxon>
    </lineage>
</organism>
<reference evidence="1 2" key="1">
    <citation type="submission" date="2020-05" db="EMBL/GenBank/DDBJ databases">
        <title>Complete genome sequencing of Campylobacter and Arcobacter type strains.</title>
        <authorList>
            <person name="Miller W.G."/>
            <person name="Yee E."/>
        </authorList>
    </citation>
    <scope>NUCLEOTIDE SEQUENCE [LARGE SCALE GENOMIC DNA]</scope>
    <source>
        <strain evidence="1 2">LMG 21996</strain>
    </source>
</reference>
<evidence type="ECO:0000313" key="1">
    <source>
        <dbReference type="EMBL" id="QKJ26115.1"/>
    </source>
</evidence>